<evidence type="ECO:0000313" key="2">
    <source>
        <dbReference type="RefSeq" id="XP_025409908.1"/>
    </source>
</evidence>
<dbReference type="GeneID" id="112683212"/>
<gene>
    <name evidence="2 3" type="primary">LOC112683212</name>
</gene>
<dbReference type="RefSeq" id="XP_025409909.1">
    <property type="nucleotide sequence ID" value="XM_025554124.1"/>
</dbReference>
<reference evidence="2 3" key="1">
    <citation type="submission" date="2025-04" db="UniProtKB">
        <authorList>
            <consortium name="RefSeq"/>
        </authorList>
    </citation>
    <scope>IDENTIFICATION</scope>
    <source>
        <tissue evidence="2 3">Whole body</tissue>
    </source>
</reference>
<dbReference type="OrthoDB" id="10554883at2759"/>
<evidence type="ECO:0000313" key="1">
    <source>
        <dbReference type="Proteomes" id="UP000694846"/>
    </source>
</evidence>
<protein>
    <submittedName>
        <fullName evidence="2 3">Uncharacterized protein LOC112683212</fullName>
    </submittedName>
</protein>
<dbReference type="Proteomes" id="UP000694846">
    <property type="component" value="Unplaced"/>
</dbReference>
<dbReference type="RefSeq" id="XP_025409908.1">
    <property type="nucleotide sequence ID" value="XM_025554123.1"/>
</dbReference>
<proteinExistence type="predicted"/>
<sequence>MLSLYLVHRILIYQKLLSLRLKWLMLMLMLSNVNLPEIVEQDIVESEIQLVDVDVNLVKNINKKLESFVQTNENGPICDVNTTSYDWSDPANWPQLLTNTGTLTQCILTTDKT</sequence>
<accession>A0A8B8FG97</accession>
<organism evidence="1 3">
    <name type="scientific">Sipha flava</name>
    <name type="common">yellow sugarcane aphid</name>
    <dbReference type="NCBI Taxonomy" id="143950"/>
    <lineage>
        <taxon>Eukaryota</taxon>
        <taxon>Metazoa</taxon>
        <taxon>Ecdysozoa</taxon>
        <taxon>Arthropoda</taxon>
        <taxon>Hexapoda</taxon>
        <taxon>Insecta</taxon>
        <taxon>Pterygota</taxon>
        <taxon>Neoptera</taxon>
        <taxon>Paraneoptera</taxon>
        <taxon>Hemiptera</taxon>
        <taxon>Sternorrhyncha</taxon>
        <taxon>Aphidomorpha</taxon>
        <taxon>Aphidoidea</taxon>
        <taxon>Aphididae</taxon>
        <taxon>Sipha</taxon>
    </lineage>
</organism>
<dbReference type="AlphaFoldDB" id="A0A8B8FG97"/>
<evidence type="ECO:0000313" key="3">
    <source>
        <dbReference type="RefSeq" id="XP_025409909.1"/>
    </source>
</evidence>
<name>A0A8B8FG97_9HEMI</name>
<keyword evidence="1" id="KW-1185">Reference proteome</keyword>